<comment type="caution">
    <text evidence="26">The sequence shown here is derived from an EMBL/GenBank/DDBJ whole genome shotgun (WGS) entry which is preliminary data.</text>
</comment>
<dbReference type="STRING" id="44316.ENSEGOP00005021699"/>
<keyword evidence="13" id="KW-0265">Erythrocyte maturation</keyword>
<evidence type="ECO:0000256" key="23">
    <source>
        <dbReference type="ARBA" id="ARBA00079028"/>
    </source>
</evidence>
<evidence type="ECO:0000313" key="27">
    <source>
        <dbReference type="Proteomes" id="UP000276834"/>
    </source>
</evidence>
<evidence type="ECO:0000256" key="17">
    <source>
        <dbReference type="ARBA" id="ARBA00023315"/>
    </source>
</evidence>
<dbReference type="GO" id="GO:0005737">
    <property type="term" value="C:cytoplasm"/>
    <property type="evidence" value="ECO:0007669"/>
    <property type="project" value="TreeGrafter"/>
</dbReference>
<comment type="function">
    <text evidence="20">Component of the ankyrin-1 complex, a multiprotein complex involved in the stability and shape of the erythrocyte membrane.</text>
</comment>
<evidence type="ECO:0000259" key="25">
    <source>
        <dbReference type="SMART" id="SM00460"/>
    </source>
</evidence>
<keyword evidence="17" id="KW-0012">Acyltransferase</keyword>
<evidence type="ECO:0000256" key="9">
    <source>
        <dbReference type="ARBA" id="ARBA00022707"/>
    </source>
</evidence>
<evidence type="ECO:0000256" key="3">
    <source>
        <dbReference type="ARBA" id="ARBA00004245"/>
    </source>
</evidence>
<reference evidence="26 27" key="1">
    <citation type="journal article" date="2018" name="Proc. R. Soc. B">
        <title>A non-coding region near Follistatin controls head colour polymorphism in the Gouldian finch.</title>
        <authorList>
            <person name="Toomey M.B."/>
            <person name="Marques C.I."/>
            <person name="Andrade P."/>
            <person name="Araujo P.M."/>
            <person name="Sabatino S."/>
            <person name="Gazda M.A."/>
            <person name="Afonso S."/>
            <person name="Lopes R.J."/>
            <person name="Corbo J.C."/>
            <person name="Carneiro M."/>
        </authorList>
    </citation>
    <scope>NUCLEOTIDE SEQUENCE [LARGE SCALE GENOMIC DNA]</scope>
    <source>
        <strain evidence="26">Red01</strain>
        <tissue evidence="26">Muscle</tissue>
    </source>
</reference>
<evidence type="ECO:0000256" key="22">
    <source>
        <dbReference type="ARBA" id="ARBA00070666"/>
    </source>
</evidence>
<keyword evidence="11" id="KW-0106">Calcium</keyword>
<comment type="cofactor">
    <cofactor evidence="1">
        <name>Ca(2+)</name>
        <dbReference type="ChEBI" id="CHEBI:29108"/>
    </cofactor>
</comment>
<dbReference type="FunFam" id="2.60.40.10:FF:000171">
    <property type="entry name" value="protein-glutamine gamma-glutamyltransferase 6"/>
    <property type="match status" value="3"/>
</dbReference>
<feature type="region of interest" description="Disordered" evidence="24">
    <location>
        <begin position="1"/>
        <end position="24"/>
    </location>
</feature>
<evidence type="ECO:0000256" key="7">
    <source>
        <dbReference type="ARBA" id="ARBA00022553"/>
    </source>
</evidence>
<dbReference type="FunFam" id="2.60.40.10:FF:001480">
    <property type="entry name" value="Erythrocyte membrane protein band 4.2"/>
    <property type="match status" value="1"/>
</dbReference>
<keyword evidence="27" id="KW-1185">Reference proteome</keyword>
<dbReference type="SUPFAM" id="SSF54001">
    <property type="entry name" value="Cysteine proteinases"/>
    <property type="match status" value="4"/>
</dbReference>
<dbReference type="PANTHER" id="PTHR11590:SF50">
    <property type="entry name" value="PROTEIN-GLUTAMINE GAMMA-GLUTAMYLTRANSFERASE 6"/>
    <property type="match status" value="1"/>
</dbReference>
<dbReference type="Pfam" id="PF00927">
    <property type="entry name" value="Transglut_C"/>
    <property type="match status" value="7"/>
</dbReference>
<feature type="region of interest" description="Disordered" evidence="24">
    <location>
        <begin position="1818"/>
        <end position="1837"/>
    </location>
</feature>
<evidence type="ECO:0000256" key="19">
    <source>
        <dbReference type="ARBA" id="ARBA00051843"/>
    </source>
</evidence>
<dbReference type="SMART" id="SM00460">
    <property type="entry name" value="TGc"/>
    <property type="match status" value="4"/>
</dbReference>
<name>A0A3L8S989_CHLGU</name>
<dbReference type="InterPro" id="IPR014756">
    <property type="entry name" value="Ig_E-set"/>
</dbReference>
<keyword evidence="8" id="KW-0808">Transferase</keyword>
<keyword evidence="15" id="KW-0206">Cytoskeleton</keyword>
<feature type="domain" description="Transglutaminase-like" evidence="25">
    <location>
        <begin position="261"/>
        <end position="353"/>
    </location>
</feature>
<evidence type="ECO:0000256" key="21">
    <source>
        <dbReference type="ARBA" id="ARBA00064583"/>
    </source>
</evidence>
<evidence type="ECO:0000256" key="11">
    <source>
        <dbReference type="ARBA" id="ARBA00022837"/>
    </source>
</evidence>
<dbReference type="FunFam" id="2.60.40.10:FF:001404">
    <property type="entry name" value="Erythrocyte membrane protein band 4.2"/>
    <property type="match status" value="1"/>
</dbReference>
<comment type="catalytic activity">
    <reaction evidence="19">
        <text>L-glutaminyl-[protein] + L-lysyl-[protein] = [protein]-L-lysyl-N(6)-5-L-glutamyl-[protein] + NH4(+)</text>
        <dbReference type="Rhea" id="RHEA:54816"/>
        <dbReference type="Rhea" id="RHEA-COMP:9752"/>
        <dbReference type="Rhea" id="RHEA-COMP:10207"/>
        <dbReference type="Rhea" id="RHEA-COMP:14005"/>
        <dbReference type="ChEBI" id="CHEBI:28938"/>
        <dbReference type="ChEBI" id="CHEBI:29969"/>
        <dbReference type="ChEBI" id="CHEBI:30011"/>
        <dbReference type="ChEBI" id="CHEBI:138370"/>
        <dbReference type="EC" id="2.3.2.13"/>
    </reaction>
</comment>
<dbReference type="Proteomes" id="UP000276834">
    <property type="component" value="Unassembled WGS sequence"/>
</dbReference>
<evidence type="ECO:0000256" key="16">
    <source>
        <dbReference type="ARBA" id="ARBA00023288"/>
    </source>
</evidence>
<dbReference type="Gene3D" id="3.90.260.10">
    <property type="entry name" value="Transglutaminase-like"/>
    <property type="match status" value="4"/>
</dbReference>
<keyword evidence="10" id="KW-0479">Metal-binding</keyword>
<evidence type="ECO:0000256" key="12">
    <source>
        <dbReference type="ARBA" id="ARBA00022960"/>
    </source>
</evidence>
<dbReference type="FunFam" id="2.60.40.10:FF:000278">
    <property type="entry name" value="Protein-glutamine gamma-glutamyltransferase 2"/>
    <property type="match status" value="3"/>
</dbReference>
<keyword evidence="5" id="KW-1003">Cell membrane</keyword>
<evidence type="ECO:0000256" key="15">
    <source>
        <dbReference type="ARBA" id="ARBA00023212"/>
    </source>
</evidence>
<gene>
    <name evidence="26" type="ORF">DV515_00010405</name>
</gene>
<dbReference type="InterPro" id="IPR013783">
    <property type="entry name" value="Ig-like_fold"/>
</dbReference>
<evidence type="ECO:0000256" key="20">
    <source>
        <dbReference type="ARBA" id="ARBA00055437"/>
    </source>
</evidence>
<dbReference type="GO" id="GO:0003810">
    <property type="term" value="F:protein-glutamine gamma-glutamyltransferase activity"/>
    <property type="evidence" value="ECO:0007669"/>
    <property type="project" value="UniProtKB-EC"/>
</dbReference>
<dbReference type="InterPro" id="IPR050779">
    <property type="entry name" value="Transglutaminase"/>
</dbReference>
<evidence type="ECO:0000313" key="26">
    <source>
        <dbReference type="EMBL" id="RLV98771.1"/>
    </source>
</evidence>
<keyword evidence="7" id="KW-0597">Phosphoprotein</keyword>
<comment type="similarity">
    <text evidence="4">Belongs to the transglutaminase superfamily. Transglutaminase family.</text>
</comment>
<dbReference type="SUPFAM" id="SSF49309">
    <property type="entry name" value="Transglutaminase, two C-terminal domains"/>
    <property type="match status" value="8"/>
</dbReference>
<sequence length="2762" mass="310997">MAAATQPKTNWHLKENSREHHTSKFSSEELIVRRGQAFTITFNGTERPEKNLIFIAETGPKPSKATKTLATFDVSSTVSKEGWSAVLQSSSSNSVSISISSPHNAVIGRYRLSVQSGSSSPHNLGTFVLLFNPWSSGDDVFMPNKAECEEYVLEEFGIIFAGNKNHISSFGWNFGQFQGDILNICLSIMDRSLYYRQDPLTDVSHRHDPRYLGRVLSAMVNANDDQGVVLGNWSGKYEGGKNPTSWTGSGEILQSWKKSGFKPVKYGQCWVFAAVLTTVLRCLGIPTRTITNFSSAHDADGNLRVDEFYDADGNHLERGADSVWNFHVWNESWFTRNDLGPSYSGWQVLDATPQEESGGIYQCGPTSRHAVKEGEVELDYDGPFVFAEVNADCMYWNYDSATGKKTLIFSKSTEIGASISTKAVGRDDRVDVTRDYKYEEGSAKERDIFKKARKKLGLEDKFDPTAPKQEEVEQKPDISGKFKVAGSLEVGKDVNLLLVLENLQSDAKTVNVNMTAWSTLYTRRRVNQIWKDSISVTLAPKEEKKFPIKIKYPEYQHQLTTDKTIQVTALCHVEDGIQVLVKRNITLDNPDIDIQVLGEAKVNKEVFVEVTFTNPIGEEVKDCMLQVEGSDLLQGILELRIPPLKASEKSSTKFKLIPSEAGPKHLLVNFSCDKFADIKTFKMQNVVTRHYLTPTHISWQPSVNAANHHTNRYANTELTVRRGQAFNITLYFNRPRQDGESLGFVTEIGPSPSESHRTRAAFNLSEAGGSGWSAAQGPSDSGATTFTISSPANAVIGRYNLTLRVTSGNKIFSRYLGQFVLLFNPWCPGDDVYMSNENERQEYVLNENGIIFVGNARYIEARGWFYGQFQDLLNICLTMLDLSLYYRQDPAMDVSRRGDPKYVGRVISSMINGNDNDNGVLLGKWQGSFHSHENPSRWDGSVVILKKWRQDNYRPVQYGQCWVFAGVMCTVLRCLGIPTRLVSNFNSAHDVDRNLSIDKYYDSSGRSLNISKDSTWDYHVWNESWFIRPDLGRSYNGWQVLDATPQEQSRGIFQCGPASVLAIKEGEIDLDYDTLFVYSEVNADCNRWIVYNDGTKKRVYCDTEIIGRSISTKAVGSNGRVDVTANYKYPEGSSEERRVYRKALGKLLGINVTEGHTDSPRGRPSETMRNPGIAGKFKLVEPPVFGKDINLVLVLNNLSSDRKSIRVDMSASTILYTRRAVTEILKAATSLELGPKQGKHIRVKIPYSHYGRYLTTDKRIQVTALCEVMRSHGLKLLVEKTIILEDTNIIIKVPRRVVVNKAVSLEISYANPLPEPVSRCVLLVTLMNQQVKINSLEVQSSLQLTLGTNWQGMFSDLKTGKVNWQSKLNKAAHHTSDYSSTELILRRGQPFNISLNLKTTAQSWDNLTFIASTGPSPAESQQTKAIFALSEESASGWSATQEPSEPRCLNFTILSPADAVIGRYKLQLQVLVGNKVSSKVLGQFVLLFNPWCPDDDVYMDNEKERQEYVLNDSGIIFQGVEKDIQEEAWNYGQFEEDILDISLAVLDKSLNYREDPAVDVSKRNSPVYVSRVISAMVNSNDEKGVVEGKWSGKFRSGTNPLRWSGSVAILRRWYRARYRPVRYGQCWVFAGVTCTVLRCLGIPTRVITNFNSAHDKNLNLSIDKYIDVSGNNLHLSEDSVWNFHVWNESWFIRRDLGSFYDGWQVLDATPQEKSKGIYQCGPASTRAIKEGDVNLDYDSPFVFAAVNADCVTWIRYSKKRKERIYSDTRKIGKFISTKAVGTNSRVDVTANYKYPEGSLKERQVYNKALKLLGVRRPGKRSKIPRSRRRFSRAQPAETPSVSGKLLLDASPVVGQDIHLTLTLRNLTSDFNTIKVKLKASAILYTRRPKAEILQLHRSVKLGSEEVKEISFKISYSQYKNSLMDDRKILVTAVCQIKRGASLLVEKDIVLQDPFLTIKVLGPAVVHKPVSVEVTFTNPLSDEVTDCVLRAEGSGLLKEQLRIRVERMAPMETSTMKFEIIPYRSGTRQLQVDLVCTHFSDIKGFVMLQGLGSKQLGVSVGEQLSNTYTGSLSIQKCDFMIPENNKSHHTEEISTKRLIVRRGQPFTITVSFSVPIQNYLKQMKRTFLVVQTGPHSSKADEIQAEFPISSLGDQKQWSAAVEEQDPNFWTLCVNTPANAPIGQYTLLLRASKSPQLLGSFTLLFNPWCQDDEVFLANEAQRQEYILNQEGIIYQGTENAILAQPWDFSQLEEDMLDICFILLALGEHFQREKDPAQRKNPVHICRAVAAMVNCNEFRSLTEFEPGQHDNGTPPSTWLGSSPILQQWIASKFQPVRYGRCWVFAAVLCSVLRCLGIPTRVVTGFTWAHNTKSSLSVDEYYDEDGTLLTQDKSARVWTFHVWNECWMARSDLLPKYSGWQALDATCQEKSKGLSFCGPAPVHAIKEGDTQVDYDVCYFFAAINAKCHVWIHKADDTLKPAFGGTKYTGNNISTKSVGSERCEDITQNYKYPEGSLQEKKVLDKVYRNMKELERTSSSTQFIFIPTALEEPLNLFIHFQSSSSLQLGQDIALSIEVFNNSDREKATHLVAGIQALHYNGVPIAQLWKEEFHFNLHSNSVNNLRVSVPYTRFGKELGENHLLRLTAVLRDEDSSYMYLAQEEISLCDSPLTIEFPENMVQYEPSTAKISLQNPLTEPLEQCVIAVAGQGLIYRQRNYRLGSVQAKSTQELQIPFTPTRAGPRRLTARLTCLQLQNLKSYRTTNIAAA</sequence>
<dbReference type="GO" id="GO:0046872">
    <property type="term" value="F:metal ion binding"/>
    <property type="evidence" value="ECO:0007669"/>
    <property type="project" value="UniProtKB-KW"/>
</dbReference>
<keyword evidence="9" id="KW-0519">Myristate</keyword>
<evidence type="ECO:0000256" key="8">
    <source>
        <dbReference type="ARBA" id="ARBA00022679"/>
    </source>
</evidence>
<dbReference type="FunFam" id="3.90.260.10:FF:000001">
    <property type="entry name" value="Protein-glutamine gamma-glutamyltransferase 2"/>
    <property type="match status" value="3"/>
</dbReference>
<comment type="subcellular location">
    <subcellularLocation>
        <location evidence="2">Cell membrane</location>
    </subcellularLocation>
    <subcellularLocation>
        <location evidence="3">Cytoplasm</location>
        <location evidence="3">Cytoskeleton</location>
    </subcellularLocation>
</comment>
<dbReference type="GO" id="GO:0008360">
    <property type="term" value="P:regulation of cell shape"/>
    <property type="evidence" value="ECO:0007669"/>
    <property type="project" value="UniProtKB-KW"/>
</dbReference>
<dbReference type="InterPro" id="IPR036238">
    <property type="entry name" value="Transglutaminase_C_sf"/>
</dbReference>
<organism evidence="26 27">
    <name type="scientific">Chloebia gouldiae</name>
    <name type="common">Gouldian finch</name>
    <name type="synonym">Erythrura gouldiae</name>
    <dbReference type="NCBI Taxonomy" id="44316"/>
    <lineage>
        <taxon>Eukaryota</taxon>
        <taxon>Metazoa</taxon>
        <taxon>Chordata</taxon>
        <taxon>Craniata</taxon>
        <taxon>Vertebrata</taxon>
        <taxon>Euteleostomi</taxon>
        <taxon>Archelosauria</taxon>
        <taxon>Archosauria</taxon>
        <taxon>Dinosauria</taxon>
        <taxon>Saurischia</taxon>
        <taxon>Theropoda</taxon>
        <taxon>Coelurosauria</taxon>
        <taxon>Aves</taxon>
        <taxon>Neognathae</taxon>
        <taxon>Neoaves</taxon>
        <taxon>Telluraves</taxon>
        <taxon>Australaves</taxon>
        <taxon>Passeriformes</taxon>
        <taxon>Passeroidea</taxon>
        <taxon>Passeridae</taxon>
        <taxon>Chloebia</taxon>
    </lineage>
</organism>
<dbReference type="OrthoDB" id="437511at2759"/>
<keyword evidence="12" id="KW-0133">Cell shape</keyword>
<protein>
    <recommendedName>
        <fullName evidence="22">Protein 4.2</fullName>
        <ecNumber evidence="18">2.3.2.13</ecNumber>
    </recommendedName>
    <alternativeName>
        <fullName evidence="23">Erythrocyte membrane protein band 4.2</fullName>
    </alternativeName>
</protein>
<keyword evidence="6" id="KW-0963">Cytoplasm</keyword>
<evidence type="ECO:0000256" key="18">
    <source>
        <dbReference type="ARBA" id="ARBA00024222"/>
    </source>
</evidence>
<feature type="domain" description="Transglutaminase-like" evidence="25">
    <location>
        <begin position="953"/>
        <end position="1045"/>
    </location>
</feature>
<dbReference type="InterPro" id="IPR036985">
    <property type="entry name" value="Transglutaminase-like_sf"/>
</dbReference>
<evidence type="ECO:0000256" key="10">
    <source>
        <dbReference type="ARBA" id="ARBA00022723"/>
    </source>
</evidence>
<evidence type="ECO:0000256" key="14">
    <source>
        <dbReference type="ARBA" id="ARBA00023136"/>
    </source>
</evidence>
<dbReference type="Gene3D" id="2.60.40.10">
    <property type="entry name" value="Immunoglobulins"/>
    <property type="match status" value="12"/>
</dbReference>
<dbReference type="FunFam" id="3.90.260.10:FF:000002">
    <property type="entry name" value="Erythrocyte membrane protein band 4.2"/>
    <property type="match status" value="1"/>
</dbReference>
<dbReference type="SUPFAM" id="SSF81296">
    <property type="entry name" value="E set domains"/>
    <property type="match status" value="4"/>
</dbReference>
<dbReference type="FunFam" id="2.60.40.10:FF:000090">
    <property type="entry name" value="Protein-glutamine gamma-glutamyltransferase 2"/>
    <property type="match status" value="3"/>
</dbReference>
<dbReference type="GO" id="GO:0005886">
    <property type="term" value="C:plasma membrane"/>
    <property type="evidence" value="ECO:0007669"/>
    <property type="project" value="UniProtKB-SubCell"/>
</dbReference>
<feature type="compositionally biased region" description="Basic residues" evidence="24">
    <location>
        <begin position="1818"/>
        <end position="1831"/>
    </location>
</feature>
<feature type="domain" description="Transglutaminase-like" evidence="25">
    <location>
        <begin position="1618"/>
        <end position="1710"/>
    </location>
</feature>
<accession>A0A3L8S989</accession>
<dbReference type="InterPro" id="IPR002931">
    <property type="entry name" value="Transglutaminase-like"/>
</dbReference>
<evidence type="ECO:0000256" key="6">
    <source>
        <dbReference type="ARBA" id="ARBA00022490"/>
    </source>
</evidence>
<keyword evidence="16" id="KW-0449">Lipoprotein</keyword>
<evidence type="ECO:0000256" key="5">
    <source>
        <dbReference type="ARBA" id="ARBA00022475"/>
    </source>
</evidence>
<dbReference type="Pfam" id="PF01841">
    <property type="entry name" value="Transglut_core"/>
    <property type="match status" value="4"/>
</dbReference>
<dbReference type="GO" id="GO:0005856">
    <property type="term" value="C:cytoskeleton"/>
    <property type="evidence" value="ECO:0007669"/>
    <property type="project" value="UniProtKB-SubCell"/>
</dbReference>
<evidence type="ECO:0000256" key="13">
    <source>
        <dbReference type="ARBA" id="ARBA00023057"/>
    </source>
</evidence>
<dbReference type="InterPro" id="IPR001102">
    <property type="entry name" value="Transglutaminase_N"/>
</dbReference>
<dbReference type="InterPro" id="IPR038765">
    <property type="entry name" value="Papain-like_cys_pep_sf"/>
</dbReference>
<feature type="compositionally biased region" description="Basic and acidic residues" evidence="24">
    <location>
        <begin position="12"/>
        <end position="24"/>
    </location>
</feature>
<dbReference type="InterPro" id="IPR013808">
    <property type="entry name" value="Transglutaminase_AS"/>
</dbReference>
<comment type="subunit">
    <text evidence="21">Component of the ankyrin-1 complex in the erythrocyte, composed of ANK1, RHCE, RHAG, SLC4A1, EPB42, GYPA, GYPB and AQP1. Interacts with SLC4A1 (via the cytoplasmic domain); this interaction is mediated by the SLC4A1 Band 3-I dimer. Interacts with ANK1 (via ANK 1-13 repeats). Interacts with AQP1 (via the C-terminal).</text>
</comment>
<dbReference type="Pfam" id="PF00868">
    <property type="entry name" value="Transglut_N"/>
    <property type="match status" value="4"/>
</dbReference>
<evidence type="ECO:0000256" key="24">
    <source>
        <dbReference type="SAM" id="MobiDB-lite"/>
    </source>
</evidence>
<dbReference type="InterPro" id="IPR008958">
    <property type="entry name" value="Transglutaminase_C"/>
</dbReference>
<evidence type="ECO:0000256" key="1">
    <source>
        <dbReference type="ARBA" id="ARBA00001913"/>
    </source>
</evidence>
<keyword evidence="14" id="KW-0472">Membrane</keyword>
<proteinExistence type="inferred from homology"/>
<dbReference type="EMBL" id="QUSF01000037">
    <property type="protein sequence ID" value="RLV98771.1"/>
    <property type="molecule type" value="Genomic_DNA"/>
</dbReference>
<feature type="domain" description="Transglutaminase-like" evidence="25">
    <location>
        <begin position="2330"/>
        <end position="2423"/>
    </location>
</feature>
<dbReference type="GO" id="GO:0043249">
    <property type="term" value="P:erythrocyte maturation"/>
    <property type="evidence" value="ECO:0007669"/>
    <property type="project" value="UniProtKB-KW"/>
</dbReference>
<evidence type="ECO:0000256" key="4">
    <source>
        <dbReference type="ARBA" id="ARBA00005968"/>
    </source>
</evidence>
<evidence type="ECO:0000256" key="2">
    <source>
        <dbReference type="ARBA" id="ARBA00004236"/>
    </source>
</evidence>
<dbReference type="PROSITE" id="PS00547">
    <property type="entry name" value="TRANSGLUTAMINASES"/>
    <property type="match status" value="3"/>
</dbReference>
<dbReference type="EC" id="2.3.2.13" evidence="18"/>
<dbReference type="PANTHER" id="PTHR11590">
    <property type="entry name" value="PROTEIN-GLUTAMINE GAMMA-GLUTAMYLTRANSFERASE"/>
    <property type="match status" value="1"/>
</dbReference>